<dbReference type="EMBL" id="MU806035">
    <property type="protein sequence ID" value="KAJ3841562.1"/>
    <property type="molecule type" value="Genomic_DNA"/>
</dbReference>
<comment type="caution">
    <text evidence="3">The sequence shown here is derived from an EMBL/GenBank/DDBJ whole genome shotgun (WGS) entry which is preliminary data.</text>
</comment>
<evidence type="ECO:0000256" key="1">
    <source>
        <dbReference type="SAM" id="MobiDB-lite"/>
    </source>
</evidence>
<feature type="compositionally biased region" description="Basic residues" evidence="1">
    <location>
        <begin position="1"/>
        <end position="10"/>
    </location>
</feature>
<dbReference type="SUPFAM" id="SSF81383">
    <property type="entry name" value="F-box domain"/>
    <property type="match status" value="1"/>
</dbReference>
<dbReference type="InterPro" id="IPR036047">
    <property type="entry name" value="F-box-like_dom_sf"/>
</dbReference>
<evidence type="ECO:0000259" key="2">
    <source>
        <dbReference type="PROSITE" id="PS50181"/>
    </source>
</evidence>
<reference evidence="3" key="1">
    <citation type="submission" date="2022-08" db="EMBL/GenBank/DDBJ databases">
        <authorList>
            <consortium name="DOE Joint Genome Institute"/>
            <person name="Min B."/>
            <person name="Riley R."/>
            <person name="Sierra-Patev S."/>
            <person name="Naranjo-Ortiz M."/>
            <person name="Looney B."/>
            <person name="Konkel Z."/>
            <person name="Slot J.C."/>
            <person name="Sakamoto Y."/>
            <person name="Steenwyk J.L."/>
            <person name="Rokas A."/>
            <person name="Carro J."/>
            <person name="Camarero S."/>
            <person name="Ferreira P."/>
            <person name="Molpeceres G."/>
            <person name="Ruiz-Duenas F.J."/>
            <person name="Serrano A."/>
            <person name="Henrissat B."/>
            <person name="Drula E."/>
            <person name="Hughes K.W."/>
            <person name="Mata J.L."/>
            <person name="Ishikawa N.K."/>
            <person name="Vargas-Isla R."/>
            <person name="Ushijima S."/>
            <person name="Smith C.A."/>
            <person name="Ahrendt S."/>
            <person name="Andreopoulos W."/>
            <person name="He G."/>
            <person name="Labutti K."/>
            <person name="Lipzen A."/>
            <person name="Ng V."/>
            <person name="Sandor L."/>
            <person name="Barry K."/>
            <person name="Martinez A.T."/>
            <person name="Xiao Y."/>
            <person name="Gibbons J.G."/>
            <person name="Terashima K."/>
            <person name="Hibbett D.S."/>
            <person name="Grigoriev I.V."/>
        </authorList>
    </citation>
    <scope>NUCLEOTIDE SEQUENCE</scope>
    <source>
        <strain evidence="3">TFB9207</strain>
    </source>
</reference>
<feature type="domain" description="F-box" evidence="2">
    <location>
        <begin position="103"/>
        <end position="152"/>
    </location>
</feature>
<dbReference type="SMART" id="SM00256">
    <property type="entry name" value="FBOX"/>
    <property type="match status" value="1"/>
</dbReference>
<feature type="region of interest" description="Disordered" evidence="1">
    <location>
        <begin position="1"/>
        <end position="92"/>
    </location>
</feature>
<accession>A0AA38UK78</accession>
<dbReference type="InterPro" id="IPR001810">
    <property type="entry name" value="F-box_dom"/>
</dbReference>
<protein>
    <recommendedName>
        <fullName evidence="2">F-box domain-containing protein</fullName>
    </recommendedName>
</protein>
<evidence type="ECO:0000313" key="3">
    <source>
        <dbReference type="EMBL" id="KAJ3841562.1"/>
    </source>
</evidence>
<dbReference type="AlphaFoldDB" id="A0AA38UK78"/>
<sequence>MTRRSPRVSQKKVSAVDPASQTQPPPETTASRVIAQQPLTSRPVRSTTRRRVVKTQDKDASEDANEDEYKDGGGQSISKRRKKKNTKMPDEFRKVRGRRGLLEGLTKDVPLDIIFEIFSYLETSDLLTLARTSRDLRSTLMSKTSEFIWRTARLNLDDLPPLPKDLSEPQYADLLFGTHCYLCSKKTGCIPTFWSFRTRCCRPCALKTYPYLQSLRRAQPQDYRDANILPREVIPGIFREHSKSTPARHVGHTALTMRLRDEYDSLTDEEEITAWVTRKWEEEEAIRTHGQLCHKWYSDMLQKREDRLLEERKDAILRNLEDWGLREEAEIIINSPNPRLFLKHEGVDEPKKLTTHAWNQMKEELVELLSDHRERRIAEIVKAAALERYEKLHKSYNEIVTNVDFREPFPLAEDVLDDQVCEELVWNTPPEIDLTSDFLSSQIAQFMPSFIERWKSAKVLELVNKIKEVVPTFAMSDLQLATTIFRCGRCSRKMHFPEMFYHRCCREPLSSNHSRMKIFIEKSPLFQRKAPWNSSFIHLYNGHSMIVVQDVIKACGLEPETASIHDLYAAHPLIECLHCARYNGDRHFMRFHDLLGHFTGSSTYTVTVNSFGDETEDILCCERFCLDQFRCAHCHAEIGNRAIDVSKHLEERHPEMLMIFDEKPHRFDTAQESPPEPTLKSLQDHWYWNTRRNFKSFYESRLDSTFRYRKATTGSS</sequence>
<dbReference type="Pfam" id="PF12937">
    <property type="entry name" value="F-box-like"/>
    <property type="match status" value="1"/>
</dbReference>
<organism evidence="3 4">
    <name type="scientific">Lentinula raphanica</name>
    <dbReference type="NCBI Taxonomy" id="153919"/>
    <lineage>
        <taxon>Eukaryota</taxon>
        <taxon>Fungi</taxon>
        <taxon>Dikarya</taxon>
        <taxon>Basidiomycota</taxon>
        <taxon>Agaricomycotina</taxon>
        <taxon>Agaricomycetes</taxon>
        <taxon>Agaricomycetidae</taxon>
        <taxon>Agaricales</taxon>
        <taxon>Marasmiineae</taxon>
        <taxon>Omphalotaceae</taxon>
        <taxon>Lentinula</taxon>
    </lineage>
</organism>
<dbReference type="PROSITE" id="PS50181">
    <property type="entry name" value="FBOX"/>
    <property type="match status" value="1"/>
</dbReference>
<proteinExistence type="predicted"/>
<gene>
    <name evidence="3" type="ORF">F5878DRAFT_609950</name>
</gene>
<keyword evidence="4" id="KW-1185">Reference proteome</keyword>
<name>A0AA38UK78_9AGAR</name>
<evidence type="ECO:0000313" key="4">
    <source>
        <dbReference type="Proteomes" id="UP001163846"/>
    </source>
</evidence>
<dbReference type="Proteomes" id="UP001163846">
    <property type="component" value="Unassembled WGS sequence"/>
</dbReference>